<dbReference type="PANTHER" id="PTHR12110">
    <property type="entry name" value="HYDROXYPYRUVATE ISOMERASE"/>
    <property type="match status" value="1"/>
</dbReference>
<dbReference type="PANTHER" id="PTHR12110:SF21">
    <property type="entry name" value="XYLOSE ISOMERASE-LIKE TIM BARREL DOMAIN-CONTAINING PROTEIN"/>
    <property type="match status" value="1"/>
</dbReference>
<dbReference type="EMBL" id="BAABFN010000005">
    <property type="protein sequence ID" value="GAA4312365.1"/>
    <property type="molecule type" value="Genomic_DNA"/>
</dbReference>
<name>A0ABP8FWZ4_9BACT</name>
<dbReference type="Pfam" id="PF01261">
    <property type="entry name" value="AP_endonuc_2"/>
    <property type="match status" value="1"/>
</dbReference>
<dbReference type="InterPro" id="IPR013022">
    <property type="entry name" value="Xyl_isomerase-like_TIM-brl"/>
</dbReference>
<dbReference type="Proteomes" id="UP001501207">
    <property type="component" value="Unassembled WGS sequence"/>
</dbReference>
<dbReference type="RefSeq" id="WP_344979203.1">
    <property type="nucleotide sequence ID" value="NZ_BAABFN010000005.1"/>
</dbReference>
<proteinExistence type="predicted"/>
<sequence>MTNRRSFIKHAALAPLAWSVRDFPSGDAIVRDPANIRIGLVTYQWAKDWDLPDIIRNCTKSQVLGVELRVEHKHGVDTHFTSRQREEVKRQFKDSAVTLVGFGSNVHFDSPDPELLRLNIMRAKTLLALDHDIGGSGVKVKPNGFHKGIAHEKTIEQIGKALNEIGKLAGDLGQQLRLEVHGNETQELPNIRAILDVADNPNVAICWNCNPTDLDGKGFEYNFNLVKDRLGDTMHIHELDAGNYPYKKLMTGLIKMDYKGWLLLECSATDPADKVTAMATQRRTALEMLSALRKEG</sequence>
<comment type="caution">
    <text evidence="2">The sequence shown here is derived from an EMBL/GenBank/DDBJ whole genome shotgun (WGS) entry which is preliminary data.</text>
</comment>
<keyword evidence="3" id="KW-1185">Reference proteome</keyword>
<reference evidence="3" key="1">
    <citation type="journal article" date="2019" name="Int. J. Syst. Evol. Microbiol.">
        <title>The Global Catalogue of Microorganisms (GCM) 10K type strain sequencing project: providing services to taxonomists for standard genome sequencing and annotation.</title>
        <authorList>
            <consortium name="The Broad Institute Genomics Platform"/>
            <consortium name="The Broad Institute Genome Sequencing Center for Infectious Disease"/>
            <person name="Wu L."/>
            <person name="Ma J."/>
        </authorList>
    </citation>
    <scope>NUCLEOTIDE SEQUENCE [LARGE SCALE GENOMIC DNA]</scope>
    <source>
        <strain evidence="3">JCM 17664</strain>
    </source>
</reference>
<evidence type="ECO:0000313" key="2">
    <source>
        <dbReference type="EMBL" id="GAA4312365.1"/>
    </source>
</evidence>
<gene>
    <name evidence="2" type="ORF">GCM10023143_22010</name>
</gene>
<organism evidence="2 3">
    <name type="scientific">Compostibacter hankyongensis</name>
    <dbReference type="NCBI Taxonomy" id="1007089"/>
    <lineage>
        <taxon>Bacteria</taxon>
        <taxon>Pseudomonadati</taxon>
        <taxon>Bacteroidota</taxon>
        <taxon>Chitinophagia</taxon>
        <taxon>Chitinophagales</taxon>
        <taxon>Chitinophagaceae</taxon>
        <taxon>Compostibacter</taxon>
    </lineage>
</organism>
<dbReference type="InterPro" id="IPR050312">
    <property type="entry name" value="IolE/XylAMocC-like"/>
</dbReference>
<dbReference type="SUPFAM" id="SSF51658">
    <property type="entry name" value="Xylose isomerase-like"/>
    <property type="match status" value="1"/>
</dbReference>
<dbReference type="Gene3D" id="3.20.20.150">
    <property type="entry name" value="Divalent-metal-dependent TIM barrel enzymes"/>
    <property type="match status" value="1"/>
</dbReference>
<dbReference type="InterPro" id="IPR036237">
    <property type="entry name" value="Xyl_isomerase-like_sf"/>
</dbReference>
<evidence type="ECO:0000313" key="3">
    <source>
        <dbReference type="Proteomes" id="UP001501207"/>
    </source>
</evidence>
<protein>
    <recommendedName>
        <fullName evidence="1">Xylose isomerase-like TIM barrel domain-containing protein</fullName>
    </recommendedName>
</protein>
<accession>A0ABP8FWZ4</accession>
<feature type="domain" description="Xylose isomerase-like TIM barrel" evidence="1">
    <location>
        <begin position="65"/>
        <end position="273"/>
    </location>
</feature>
<evidence type="ECO:0000259" key="1">
    <source>
        <dbReference type="Pfam" id="PF01261"/>
    </source>
</evidence>